<dbReference type="AlphaFoldDB" id="A0A6J4QM33"/>
<organism evidence="2">
    <name type="scientific">uncultured Rubrobacteraceae bacterium</name>
    <dbReference type="NCBI Taxonomy" id="349277"/>
    <lineage>
        <taxon>Bacteria</taxon>
        <taxon>Bacillati</taxon>
        <taxon>Actinomycetota</taxon>
        <taxon>Rubrobacteria</taxon>
        <taxon>Rubrobacterales</taxon>
        <taxon>Rubrobacteraceae</taxon>
        <taxon>environmental samples</taxon>
    </lineage>
</organism>
<gene>
    <name evidence="2" type="ORF">AVDCRST_MAG78-3163</name>
</gene>
<dbReference type="InterPro" id="IPR059226">
    <property type="entry name" value="Choice_anch_Q_dom"/>
</dbReference>
<feature type="compositionally biased region" description="Basic and acidic residues" evidence="1">
    <location>
        <begin position="417"/>
        <end position="429"/>
    </location>
</feature>
<proteinExistence type="predicted"/>
<evidence type="ECO:0000256" key="1">
    <source>
        <dbReference type="SAM" id="MobiDB-lite"/>
    </source>
</evidence>
<dbReference type="NCBIfam" id="NF041518">
    <property type="entry name" value="choice_anch_Q"/>
    <property type="match status" value="1"/>
</dbReference>
<accession>A0A6J4QM33</accession>
<dbReference type="EMBL" id="CADCVB010000212">
    <property type="protein sequence ID" value="CAA9448869.1"/>
    <property type="molecule type" value="Genomic_DNA"/>
</dbReference>
<sequence>MTRSVGRLGRLGGVLLALVMTLLLIPVFSGEALADTFTADAQIVDAPDTNPGNGKCDAVPETPGQQCTLRAAVQEANALDGRDTIVLTEGTYALTIPNRDSTGDLRPDPEGQAKTGDLDIRDETTIRGAGLSETTVRDEAGDRIFQVHQRALRASIAGLTVTGGNGAPMSDTSGFADPDGLTPRGGGIFNAAVLTLTNVAVRDNEADFGGGINNRGTLTMKGSTVGGTTSDGNSAFFGGGIYNEGPLTVNDSTISNNMARRGISDFGGFGGGLYNTTASARLTNSTITSNTAEVRGGGIDNEFGDVLLNNVTVFQNVSPNGISIANDGSRTYLSNTIVAKGANLVGENCVGDRTVSRGNNLSDDGSCSLNQKSDQEEGTDPRLAPIADDDDLTAVIFEPQPGSPAIDEGSNATCRPVDQRDVKRPKDGDSDGTAICDVGAVEARPPSSGV</sequence>
<evidence type="ECO:0008006" key="3">
    <source>
        <dbReference type="Google" id="ProtNLM"/>
    </source>
</evidence>
<dbReference type="InterPro" id="IPR011050">
    <property type="entry name" value="Pectin_lyase_fold/virulence"/>
</dbReference>
<feature type="region of interest" description="Disordered" evidence="1">
    <location>
        <begin position="98"/>
        <end position="117"/>
    </location>
</feature>
<dbReference type="SUPFAM" id="SSF51126">
    <property type="entry name" value="Pectin lyase-like"/>
    <property type="match status" value="1"/>
</dbReference>
<protein>
    <recommendedName>
        <fullName evidence="3">CSLREA domain-containing protein</fullName>
    </recommendedName>
</protein>
<reference evidence="2" key="1">
    <citation type="submission" date="2020-02" db="EMBL/GenBank/DDBJ databases">
        <authorList>
            <person name="Meier V. D."/>
        </authorList>
    </citation>
    <scope>NUCLEOTIDE SEQUENCE</scope>
    <source>
        <strain evidence="2">AVDCRST_MAG78</strain>
    </source>
</reference>
<feature type="compositionally biased region" description="Polar residues" evidence="1">
    <location>
        <begin position="356"/>
        <end position="372"/>
    </location>
</feature>
<evidence type="ECO:0000313" key="2">
    <source>
        <dbReference type="EMBL" id="CAA9448869.1"/>
    </source>
</evidence>
<name>A0A6J4QM33_9ACTN</name>
<feature type="compositionally biased region" description="Basic and acidic residues" evidence="1">
    <location>
        <begin position="101"/>
        <end position="117"/>
    </location>
</feature>
<feature type="region of interest" description="Disordered" evidence="1">
    <location>
        <begin position="356"/>
        <end position="450"/>
    </location>
</feature>